<sequence>MTLQPGFELFKTAPGAEVDLGCAGVIPLEGNPALLASENIGLTDTIIKRQQGIDPFNPGDTGTVLVEMVALSLKSIDPFNAGCLGHPSMPEPTMVDLYVTVNTDLVDRPDLPQPDALTASTGTMNINHENLDTSPLQGTFNNILDVYADLIFVQPGGDVGNPVDWITSMPDPDVPLVLTSNGYWSHEPQQGDKHNESYPAGQFYIAIDDDEDPTDCQGEPTPCFEHTGPHPIEPTLVTLVDGSFAATASNGAVTIAWETASEIDNAGFFVWRGQLKADKTECSLNGEDYTEVKKISPFILAQGSGAYYSYEDRQVASRNSYCYVLEDIDLADKSTYHLDDISSVQ</sequence>
<dbReference type="Gene3D" id="2.60.40.10">
    <property type="entry name" value="Immunoglobulins"/>
    <property type="match status" value="1"/>
</dbReference>
<dbReference type="EMBL" id="LUTY01000646">
    <property type="protein sequence ID" value="OAD22941.1"/>
    <property type="molecule type" value="Genomic_DNA"/>
</dbReference>
<accession>A0A176S4A1</accession>
<reference evidence="1 2" key="1">
    <citation type="submission" date="2016-05" db="EMBL/GenBank/DDBJ databases">
        <title>Single-cell genome of chain-forming Candidatus Thiomargarita nelsonii and comparison to other large sulfur-oxidizing bacteria.</title>
        <authorList>
            <person name="Winkel M."/>
            <person name="Salman V."/>
            <person name="Woyke T."/>
            <person name="Schulz-Vogt H."/>
            <person name="Richter M."/>
            <person name="Flood B."/>
            <person name="Bailey J."/>
            <person name="Amann R."/>
            <person name="Mussmann M."/>
        </authorList>
    </citation>
    <scope>NUCLEOTIDE SEQUENCE [LARGE SCALE GENOMIC DNA]</scope>
    <source>
        <strain evidence="1 2">THI036</strain>
    </source>
</reference>
<evidence type="ECO:0000313" key="2">
    <source>
        <dbReference type="Proteomes" id="UP000076962"/>
    </source>
</evidence>
<protein>
    <submittedName>
        <fullName evidence="1">Uncharacterized protein</fullName>
    </submittedName>
</protein>
<dbReference type="AlphaFoldDB" id="A0A176S4A1"/>
<comment type="caution">
    <text evidence="1">The sequence shown here is derived from an EMBL/GenBank/DDBJ whole genome shotgun (WGS) entry which is preliminary data.</text>
</comment>
<dbReference type="Proteomes" id="UP000076962">
    <property type="component" value="Unassembled WGS sequence"/>
</dbReference>
<proteinExistence type="predicted"/>
<gene>
    <name evidence="1" type="ORF">THIOM_001236</name>
</gene>
<keyword evidence="2" id="KW-1185">Reference proteome</keyword>
<name>A0A176S4A1_9GAMM</name>
<dbReference type="InterPro" id="IPR013783">
    <property type="entry name" value="Ig-like_fold"/>
</dbReference>
<organism evidence="1 2">
    <name type="scientific">Candidatus Thiomargarita nelsonii</name>
    <dbReference type="NCBI Taxonomy" id="1003181"/>
    <lineage>
        <taxon>Bacteria</taxon>
        <taxon>Pseudomonadati</taxon>
        <taxon>Pseudomonadota</taxon>
        <taxon>Gammaproteobacteria</taxon>
        <taxon>Thiotrichales</taxon>
        <taxon>Thiotrichaceae</taxon>
        <taxon>Thiomargarita</taxon>
    </lineage>
</organism>
<evidence type="ECO:0000313" key="1">
    <source>
        <dbReference type="EMBL" id="OAD22941.1"/>
    </source>
</evidence>